<name>A0A2H3KNS2_9CHLR</name>
<keyword evidence="3" id="KW-1185">Reference proteome</keyword>
<organism evidence="2 3">
    <name type="scientific">Candidatus Chloroploca asiatica</name>
    <dbReference type="NCBI Taxonomy" id="1506545"/>
    <lineage>
        <taxon>Bacteria</taxon>
        <taxon>Bacillati</taxon>
        <taxon>Chloroflexota</taxon>
        <taxon>Chloroflexia</taxon>
        <taxon>Chloroflexales</taxon>
        <taxon>Chloroflexineae</taxon>
        <taxon>Oscillochloridaceae</taxon>
        <taxon>Candidatus Chloroploca</taxon>
    </lineage>
</organism>
<reference evidence="2 3" key="1">
    <citation type="submission" date="2016-05" db="EMBL/GenBank/DDBJ databases">
        <authorList>
            <person name="Lavstsen T."/>
            <person name="Jespersen J.S."/>
        </authorList>
    </citation>
    <scope>NUCLEOTIDE SEQUENCE [LARGE SCALE GENOMIC DNA]</scope>
    <source>
        <strain evidence="2 3">B7-9</strain>
    </source>
</reference>
<dbReference type="OrthoDB" id="156907at2"/>
<feature type="transmembrane region" description="Helical" evidence="1">
    <location>
        <begin position="56"/>
        <end position="81"/>
    </location>
</feature>
<sequence>MAMVMATFTDQAQAQLAASRLREAGFGEVTVGMSDDGAGAYLGLGETVEWFRIKTILVSTLGGMVTIGALGGLLGLIYGVFPENRNMGMLANFPTTLAVALTWLGVALVIGIVLGFLAGIPVAYLLGSAAEKAAARGEIQRRPQVSTSASTPAAVDTAFAIIKTCSPFEIARVDPPAGLRRMTARA</sequence>
<protein>
    <submittedName>
        <fullName evidence="2">Uncharacterized protein</fullName>
    </submittedName>
</protein>
<gene>
    <name evidence="2" type="ORF">A9Q02_01085</name>
</gene>
<dbReference type="RefSeq" id="WP_097651601.1">
    <property type="nucleotide sequence ID" value="NZ_LYXE01000063.1"/>
</dbReference>
<evidence type="ECO:0000313" key="2">
    <source>
        <dbReference type="EMBL" id="PDV99836.1"/>
    </source>
</evidence>
<feature type="transmembrane region" description="Helical" evidence="1">
    <location>
        <begin position="101"/>
        <end position="126"/>
    </location>
</feature>
<comment type="caution">
    <text evidence="2">The sequence shown here is derived from an EMBL/GenBank/DDBJ whole genome shotgun (WGS) entry which is preliminary data.</text>
</comment>
<dbReference type="AlphaFoldDB" id="A0A2H3KNS2"/>
<evidence type="ECO:0000313" key="3">
    <source>
        <dbReference type="Proteomes" id="UP000220922"/>
    </source>
</evidence>
<accession>A0A2H3KNS2</accession>
<keyword evidence="1" id="KW-1133">Transmembrane helix</keyword>
<keyword evidence="1" id="KW-0472">Membrane</keyword>
<keyword evidence="1" id="KW-0812">Transmembrane</keyword>
<dbReference type="Proteomes" id="UP000220922">
    <property type="component" value="Unassembled WGS sequence"/>
</dbReference>
<proteinExistence type="predicted"/>
<evidence type="ECO:0000256" key="1">
    <source>
        <dbReference type="SAM" id="Phobius"/>
    </source>
</evidence>
<dbReference type="EMBL" id="LYXE01000063">
    <property type="protein sequence ID" value="PDV99836.1"/>
    <property type="molecule type" value="Genomic_DNA"/>
</dbReference>